<evidence type="ECO:0000259" key="2">
    <source>
        <dbReference type="Pfam" id="PF00149"/>
    </source>
</evidence>
<name>A0A2N3I398_9BACT</name>
<evidence type="ECO:0000313" key="5">
    <source>
        <dbReference type="Proteomes" id="UP000233535"/>
    </source>
</evidence>
<dbReference type="InterPro" id="IPR057123">
    <property type="entry name" value="STAND_NTPase4_dom"/>
</dbReference>
<feature type="domain" description="STAND NTPase 4 small alpha/beta" evidence="3">
    <location>
        <begin position="637"/>
        <end position="692"/>
    </location>
</feature>
<dbReference type="PANTHER" id="PTHR31302">
    <property type="entry name" value="TRANSMEMBRANE PROTEIN WITH METALLOPHOSPHOESTERASE DOMAIN-RELATED"/>
    <property type="match status" value="1"/>
</dbReference>
<dbReference type="SUPFAM" id="SSF56300">
    <property type="entry name" value="Metallo-dependent phosphatases"/>
    <property type="match status" value="1"/>
</dbReference>
<dbReference type="InterPro" id="IPR004843">
    <property type="entry name" value="Calcineurin-like_PHP"/>
</dbReference>
<dbReference type="Pfam" id="PF00149">
    <property type="entry name" value="Metallophos"/>
    <property type="match status" value="1"/>
</dbReference>
<dbReference type="InterPro" id="IPR029052">
    <property type="entry name" value="Metallo-depent_PP-like"/>
</dbReference>
<evidence type="ECO:0000313" key="4">
    <source>
        <dbReference type="EMBL" id="PKQ64784.1"/>
    </source>
</evidence>
<dbReference type="InterPro" id="IPR027417">
    <property type="entry name" value="P-loop_NTPase"/>
</dbReference>
<dbReference type="Pfam" id="PF24406">
    <property type="entry name" value="nSTAND_NTPase4"/>
    <property type="match status" value="1"/>
</dbReference>
<dbReference type="PANTHER" id="PTHR31302:SF0">
    <property type="entry name" value="TRANSMEMBRANE PROTEIN WITH METALLOPHOSPHOESTERASE DOMAIN"/>
    <property type="match status" value="1"/>
</dbReference>
<evidence type="ECO:0000259" key="3">
    <source>
        <dbReference type="Pfam" id="PF24406"/>
    </source>
</evidence>
<dbReference type="Gene3D" id="3.40.50.300">
    <property type="entry name" value="P-loop containing nucleotide triphosphate hydrolases"/>
    <property type="match status" value="1"/>
</dbReference>
<gene>
    <name evidence="4" type="ORF">BZG02_02680</name>
</gene>
<dbReference type="OrthoDB" id="651281at2"/>
<dbReference type="SUPFAM" id="SSF52540">
    <property type="entry name" value="P-loop containing nucleoside triphosphate hydrolases"/>
    <property type="match status" value="1"/>
</dbReference>
<evidence type="ECO:0000256" key="1">
    <source>
        <dbReference type="SAM" id="MobiDB-lite"/>
    </source>
</evidence>
<feature type="region of interest" description="Disordered" evidence="1">
    <location>
        <begin position="798"/>
        <end position="818"/>
    </location>
</feature>
<proteinExistence type="predicted"/>
<dbReference type="Gene3D" id="3.60.21.10">
    <property type="match status" value="1"/>
</dbReference>
<dbReference type="EMBL" id="MVDD01000002">
    <property type="protein sequence ID" value="PKQ64784.1"/>
    <property type="molecule type" value="Genomic_DNA"/>
</dbReference>
<dbReference type="AlphaFoldDB" id="A0A2N3I398"/>
<feature type="compositionally biased region" description="Polar residues" evidence="1">
    <location>
        <begin position="798"/>
        <end position="816"/>
    </location>
</feature>
<dbReference type="Proteomes" id="UP000233535">
    <property type="component" value="Unassembled WGS sequence"/>
</dbReference>
<dbReference type="GO" id="GO:0016787">
    <property type="term" value="F:hydrolase activity"/>
    <property type="evidence" value="ECO:0007669"/>
    <property type="project" value="InterPro"/>
</dbReference>
<dbReference type="InterPro" id="IPR051158">
    <property type="entry name" value="Metallophosphoesterase_sf"/>
</dbReference>
<dbReference type="RefSeq" id="WP_101259884.1">
    <property type="nucleotide sequence ID" value="NZ_MVDD01000002.1"/>
</dbReference>
<reference evidence="4 5" key="1">
    <citation type="journal article" date="2017" name="Front. Microbiol.">
        <title>Labilibaculum manganireducens gen. nov., sp. nov. and Labilibaculum filiforme sp. nov., Novel Bacteroidetes Isolated from Subsurface Sediments of the Baltic Sea.</title>
        <authorList>
            <person name="Vandieken V."/>
            <person name="Marshall I.P."/>
            <person name="Niemann H."/>
            <person name="Engelen B."/>
            <person name="Cypionka H."/>
        </authorList>
    </citation>
    <scope>NUCLEOTIDE SEQUENCE [LARGE SCALE GENOMIC DNA]</scope>
    <source>
        <strain evidence="4 5">59.16B</strain>
    </source>
</reference>
<keyword evidence="5" id="KW-1185">Reference proteome</keyword>
<feature type="domain" description="Calcineurin-like phosphoesterase" evidence="2">
    <location>
        <begin position="5"/>
        <end position="241"/>
    </location>
</feature>
<protein>
    <submittedName>
        <fullName evidence="4">Uncharacterized protein</fullName>
    </submittedName>
</protein>
<comment type="caution">
    <text evidence="4">The sequence shown here is derived from an EMBL/GenBank/DDBJ whole genome shotgun (WGS) entry which is preliminary data.</text>
</comment>
<organism evidence="4 5">
    <name type="scientific">Labilibaculum filiforme</name>
    <dbReference type="NCBI Taxonomy" id="1940526"/>
    <lineage>
        <taxon>Bacteria</taxon>
        <taxon>Pseudomonadati</taxon>
        <taxon>Bacteroidota</taxon>
        <taxon>Bacteroidia</taxon>
        <taxon>Marinilabiliales</taxon>
        <taxon>Marinifilaceae</taxon>
        <taxon>Labilibaculum</taxon>
    </lineage>
</organism>
<sequence length="1042" mass="121031">MKLLIIHLGDIHLKSEEDIVLRRVEKITDTIKNNIHGYKSIFICVTGDIAFSGAEKQYNIAEKFFNNIKTELERYTTIPIHFIFVPGNHDCILKSDDQQISGELDVRNVLIQTIRKQDDSIATGLINNCTKIQSNFFKFEEKLTIVPLVNKDNVYKAFEFTFGNEKVLFLGFNTAWISTLPEKAGQLKFPLDLIPNICEDYSLVVSLQHHTFNWLEPNNSKHFINSISKTVDIILTGHEHVSDAKTVIDNNNSFTEFVDGGVLQESSRPELSEFNILNVDTINKRFNYQKLSWINDKYCKEQGITKDFSRYSKSSSKKLEFSSDFKAYLNDPSATFTHPHKDDITLDDLYIYPDLQEIGDDNSTASADNKSAKLLEDELPILKRVLITGEERSGKTTLLKNYTIKLFENGYIPILIKGKEISSTSIDEFVNVASNQFNKQFQNSENIIFDQLDYSKVFIIIDDLENISITNPKYKNRFFSNIKEYFQNIITTGDQAIKFQEFLSSSYVTFDDFKKYDLKAFGHLLQYKLIRQWHTIGLHDYISQEALTYKIDESMDTIKNVIGKNLVPAYPIFILTILQASESFTNRSKNVSSYGFYYELLLKDALYKVLREDDEIYLYFNILSEFAYFLYDEKLNNISKDNFEDFIDKYCEDYKITLNCEKIIKNLKKAHYFTDIEFLIEFRYSYIYYFFLASYMASNITSKEVLESLSFMCGRLHKVDYSNIIMFLTHLSNDSIVRDTLLKTANDLFPDVTAIELDGDVRDINSLSIKYTPLVFNPNHDVEKFREDQFQNQDNLENKSVATENDRSNQNGNKTNLEGEIQEELDFSSELNKAMKTMEIIGQIAKKHYGSIKGDDKSKLVLSTFKLGLRSLSYILSFFNDVNNYILSELKSKIKEKKIETKTEIETEAKTLLFNLYTIVCFIMIQKIGSSIGSPKLSQIYKEICEQNPINSYKLIRASVQLDSSTSLPISEIEKLYEEVKSNSLAKKTLQFLVLQHLNYYPISDYRIKQRLCDTVEIEWEEQRKLEVKSRDYKKSHNENRQ</sequence>
<accession>A0A2N3I398</accession>